<protein>
    <submittedName>
        <fullName evidence="2">Uncharacterized protein</fullName>
    </submittedName>
</protein>
<evidence type="ECO:0000256" key="1">
    <source>
        <dbReference type="SAM" id="Phobius"/>
    </source>
</evidence>
<feature type="transmembrane region" description="Helical" evidence="1">
    <location>
        <begin position="60"/>
        <end position="79"/>
    </location>
</feature>
<keyword evidence="3" id="KW-1185">Reference proteome</keyword>
<proteinExistence type="predicted"/>
<evidence type="ECO:0000313" key="3">
    <source>
        <dbReference type="Proteomes" id="UP001199044"/>
    </source>
</evidence>
<feature type="transmembrane region" description="Helical" evidence="1">
    <location>
        <begin position="20"/>
        <end position="40"/>
    </location>
</feature>
<dbReference type="EMBL" id="JAIWIU010000203">
    <property type="protein sequence ID" value="MCA2018811.1"/>
    <property type="molecule type" value="Genomic_DNA"/>
</dbReference>
<evidence type="ECO:0000313" key="2">
    <source>
        <dbReference type="EMBL" id="MCA2018811.1"/>
    </source>
</evidence>
<sequence>MEINKDQKVSSRVWQGIKFAIKWMWLLTMFLLGVTLFALLPSEIFEYSVSLSELDLVEEFYLLWLLIFTYKYVKLCLMVKAPFMRKLITPFVYQAYFCLFVVACLMIAHLAFDFSINKIDEMPWLNLSSYFGTTLVTLYSYQVLKNSAGTNVPDEPNSLNETELSQC</sequence>
<organism evidence="2 3">
    <name type="scientific">Vibrio tritonius</name>
    <dbReference type="NCBI Taxonomy" id="1435069"/>
    <lineage>
        <taxon>Bacteria</taxon>
        <taxon>Pseudomonadati</taxon>
        <taxon>Pseudomonadota</taxon>
        <taxon>Gammaproteobacteria</taxon>
        <taxon>Vibrionales</taxon>
        <taxon>Vibrionaceae</taxon>
        <taxon>Vibrio</taxon>
    </lineage>
</organism>
<keyword evidence="1" id="KW-0472">Membrane</keyword>
<comment type="caution">
    <text evidence="2">The sequence shown here is derived from an EMBL/GenBank/DDBJ whole genome shotgun (WGS) entry which is preliminary data.</text>
</comment>
<name>A0ABS7YSY8_9VIBR</name>
<feature type="transmembrane region" description="Helical" evidence="1">
    <location>
        <begin position="91"/>
        <end position="112"/>
    </location>
</feature>
<accession>A0ABS7YSY8</accession>
<reference evidence="3" key="1">
    <citation type="submission" date="2023-07" db="EMBL/GenBank/DDBJ databases">
        <title>Molecular identification of indigenous halophilic bacteria isolated from red sea cost, biodegradation of synthetic dyes and assessment of degraded metabolite toxicity.</title>
        <authorList>
            <person name="Chaieb K."/>
            <person name="Altayb H.N."/>
        </authorList>
    </citation>
    <scope>NUCLEOTIDE SEQUENCE [LARGE SCALE GENOMIC DNA]</scope>
    <source>
        <strain evidence="3">K20</strain>
    </source>
</reference>
<keyword evidence="1" id="KW-0812">Transmembrane</keyword>
<dbReference type="RefSeq" id="WP_068713534.1">
    <property type="nucleotide sequence ID" value="NZ_AP014635.1"/>
</dbReference>
<keyword evidence="1" id="KW-1133">Transmembrane helix</keyword>
<feature type="transmembrane region" description="Helical" evidence="1">
    <location>
        <begin position="124"/>
        <end position="141"/>
    </location>
</feature>
<gene>
    <name evidence="2" type="ORF">LDJ79_22045</name>
</gene>
<dbReference type="Proteomes" id="UP001199044">
    <property type="component" value="Unassembled WGS sequence"/>
</dbReference>